<dbReference type="OMA" id="CIMASCI"/>
<feature type="transmembrane region" description="Helical" evidence="1">
    <location>
        <begin position="227"/>
        <end position="249"/>
    </location>
</feature>
<gene>
    <name evidence="3" type="ORF">CONPUDRAFT_72096</name>
</gene>
<keyword evidence="1" id="KW-1133">Transmembrane helix</keyword>
<keyword evidence="2" id="KW-0732">Signal</keyword>
<sequence>MLSLAAVLLVGLACIMASCIIYAVHMHDPLMNGLTVYFVSYYDPLPEVVTLLFAALVTVCTECVGFVHGIALRSALISENRHHFNTNARLFTATRKQRWASPNGALSNTVMAVLLILSSVTATCILTALNYPHHIFAVNMVPLTTLGVSLILQVLVTMLALRMTPIYTWNNNAFQTLSILLHRRMIHRVIGRCMCSASDPQDHTLCPQSPSLSLPSAWQARRDVRKVIILMWLLTGAIALCGVASFSAAKLASPSRSHYVVWLFGSGIEDAFTSLEFYSPSTPVLWIFTLGLLFILQGPLAITLHQAGVVTNVLHDEHVWRRAATKTGSTLEMSVLNTSTSPYNLLLLVSKPFLHWMMSLANFVDITPTNFSSLLKETGLYFPQGIQVVFWASRYWNLSIALAVLTSVLTILALRRPRGLQPSAYGHFQTLANLIDEWPEEAGGNERIYWGHKGEYEGPEGPDDEWEIGEKWYHAGTSGKPLESIKMNAIYA</sequence>
<name>A0A5M3MSN8_CONPW</name>
<proteinExistence type="predicted"/>
<dbReference type="OrthoDB" id="2688021at2759"/>
<dbReference type="Proteomes" id="UP000053558">
    <property type="component" value="Unassembled WGS sequence"/>
</dbReference>
<feature type="signal peptide" evidence="2">
    <location>
        <begin position="1"/>
        <end position="17"/>
    </location>
</feature>
<feature type="transmembrane region" description="Helical" evidence="1">
    <location>
        <begin position="105"/>
        <end position="129"/>
    </location>
</feature>
<protein>
    <submittedName>
        <fullName evidence="3">Uncharacterized protein</fullName>
    </submittedName>
</protein>
<keyword evidence="1" id="KW-0472">Membrane</keyword>
<evidence type="ECO:0000256" key="1">
    <source>
        <dbReference type="SAM" id="Phobius"/>
    </source>
</evidence>
<dbReference type="KEGG" id="cput:CONPUDRAFT_72096"/>
<accession>A0A5M3MSN8</accession>
<dbReference type="GeneID" id="19208992"/>
<dbReference type="EMBL" id="JH711577">
    <property type="protein sequence ID" value="EIW81675.1"/>
    <property type="molecule type" value="Genomic_DNA"/>
</dbReference>
<reference evidence="4" key="1">
    <citation type="journal article" date="2012" name="Science">
        <title>The Paleozoic origin of enzymatic lignin decomposition reconstructed from 31 fungal genomes.</title>
        <authorList>
            <person name="Floudas D."/>
            <person name="Binder M."/>
            <person name="Riley R."/>
            <person name="Barry K."/>
            <person name="Blanchette R.A."/>
            <person name="Henrissat B."/>
            <person name="Martinez A.T."/>
            <person name="Otillar R."/>
            <person name="Spatafora J.W."/>
            <person name="Yadav J.S."/>
            <person name="Aerts A."/>
            <person name="Benoit I."/>
            <person name="Boyd A."/>
            <person name="Carlson A."/>
            <person name="Copeland A."/>
            <person name="Coutinho P.M."/>
            <person name="de Vries R.P."/>
            <person name="Ferreira P."/>
            <person name="Findley K."/>
            <person name="Foster B."/>
            <person name="Gaskell J."/>
            <person name="Glotzer D."/>
            <person name="Gorecki P."/>
            <person name="Heitman J."/>
            <person name="Hesse C."/>
            <person name="Hori C."/>
            <person name="Igarashi K."/>
            <person name="Jurgens J.A."/>
            <person name="Kallen N."/>
            <person name="Kersten P."/>
            <person name="Kohler A."/>
            <person name="Kuees U."/>
            <person name="Kumar T.K.A."/>
            <person name="Kuo A."/>
            <person name="LaButti K."/>
            <person name="Larrondo L.F."/>
            <person name="Lindquist E."/>
            <person name="Ling A."/>
            <person name="Lombard V."/>
            <person name="Lucas S."/>
            <person name="Lundell T."/>
            <person name="Martin R."/>
            <person name="McLaughlin D.J."/>
            <person name="Morgenstern I."/>
            <person name="Morin E."/>
            <person name="Murat C."/>
            <person name="Nagy L.G."/>
            <person name="Nolan M."/>
            <person name="Ohm R.A."/>
            <person name="Patyshakuliyeva A."/>
            <person name="Rokas A."/>
            <person name="Ruiz-Duenas F.J."/>
            <person name="Sabat G."/>
            <person name="Salamov A."/>
            <person name="Samejima M."/>
            <person name="Schmutz J."/>
            <person name="Slot J.C."/>
            <person name="St John F."/>
            <person name="Stenlid J."/>
            <person name="Sun H."/>
            <person name="Sun S."/>
            <person name="Syed K."/>
            <person name="Tsang A."/>
            <person name="Wiebenga A."/>
            <person name="Young D."/>
            <person name="Pisabarro A."/>
            <person name="Eastwood D.C."/>
            <person name="Martin F."/>
            <person name="Cullen D."/>
            <person name="Grigoriev I.V."/>
            <person name="Hibbett D.S."/>
        </authorList>
    </citation>
    <scope>NUCLEOTIDE SEQUENCE [LARGE SCALE GENOMIC DNA]</scope>
    <source>
        <strain evidence="4">RWD-64-598 SS2</strain>
    </source>
</reference>
<keyword evidence="4" id="KW-1185">Reference proteome</keyword>
<feature type="transmembrane region" description="Helical" evidence="1">
    <location>
        <begin position="47"/>
        <end position="72"/>
    </location>
</feature>
<dbReference type="AlphaFoldDB" id="A0A5M3MSN8"/>
<evidence type="ECO:0000256" key="2">
    <source>
        <dbReference type="SAM" id="SignalP"/>
    </source>
</evidence>
<comment type="caution">
    <text evidence="3">The sequence shown here is derived from an EMBL/GenBank/DDBJ whole genome shotgun (WGS) entry which is preliminary data.</text>
</comment>
<feature type="transmembrane region" description="Helical" evidence="1">
    <location>
        <begin position="135"/>
        <end position="161"/>
    </location>
</feature>
<keyword evidence="1" id="KW-0812">Transmembrane</keyword>
<evidence type="ECO:0000313" key="4">
    <source>
        <dbReference type="Proteomes" id="UP000053558"/>
    </source>
</evidence>
<feature type="transmembrane region" description="Helical" evidence="1">
    <location>
        <begin position="284"/>
        <end position="304"/>
    </location>
</feature>
<dbReference type="RefSeq" id="XP_007767455.1">
    <property type="nucleotide sequence ID" value="XM_007769265.1"/>
</dbReference>
<organism evidence="3 4">
    <name type="scientific">Coniophora puteana (strain RWD-64-598)</name>
    <name type="common">Brown rot fungus</name>
    <dbReference type="NCBI Taxonomy" id="741705"/>
    <lineage>
        <taxon>Eukaryota</taxon>
        <taxon>Fungi</taxon>
        <taxon>Dikarya</taxon>
        <taxon>Basidiomycota</taxon>
        <taxon>Agaricomycotina</taxon>
        <taxon>Agaricomycetes</taxon>
        <taxon>Agaricomycetidae</taxon>
        <taxon>Boletales</taxon>
        <taxon>Coniophorineae</taxon>
        <taxon>Coniophoraceae</taxon>
        <taxon>Coniophora</taxon>
    </lineage>
</organism>
<evidence type="ECO:0000313" key="3">
    <source>
        <dbReference type="EMBL" id="EIW81675.1"/>
    </source>
</evidence>
<feature type="chain" id="PRO_5024316937" evidence="2">
    <location>
        <begin position="18"/>
        <end position="492"/>
    </location>
</feature>
<feature type="transmembrane region" description="Helical" evidence="1">
    <location>
        <begin position="395"/>
        <end position="414"/>
    </location>
</feature>